<organism evidence="1 2">
    <name type="scientific">Pinctada imbricata</name>
    <name type="common">Atlantic pearl-oyster</name>
    <name type="synonym">Pinctada martensii</name>
    <dbReference type="NCBI Taxonomy" id="66713"/>
    <lineage>
        <taxon>Eukaryota</taxon>
        <taxon>Metazoa</taxon>
        <taxon>Spiralia</taxon>
        <taxon>Lophotrochozoa</taxon>
        <taxon>Mollusca</taxon>
        <taxon>Bivalvia</taxon>
        <taxon>Autobranchia</taxon>
        <taxon>Pteriomorphia</taxon>
        <taxon>Pterioida</taxon>
        <taxon>Pterioidea</taxon>
        <taxon>Pteriidae</taxon>
        <taxon>Pinctada</taxon>
    </lineage>
</organism>
<name>A0AA89BMC1_PINIB</name>
<reference evidence="1" key="1">
    <citation type="submission" date="2019-08" db="EMBL/GenBank/DDBJ databases">
        <title>The improved chromosome-level genome for the pearl oyster Pinctada fucata martensii using PacBio sequencing and Hi-C.</title>
        <authorList>
            <person name="Zheng Z."/>
        </authorList>
    </citation>
    <scope>NUCLEOTIDE SEQUENCE</scope>
    <source>
        <strain evidence="1">ZZ-2019</strain>
        <tissue evidence="1">Adductor muscle</tissue>
    </source>
</reference>
<protein>
    <submittedName>
        <fullName evidence="1">Uncharacterized protein</fullName>
    </submittedName>
</protein>
<dbReference type="Proteomes" id="UP001186944">
    <property type="component" value="Unassembled WGS sequence"/>
</dbReference>
<proteinExistence type="predicted"/>
<dbReference type="EMBL" id="VSWD01000011">
    <property type="protein sequence ID" value="KAK3088032.1"/>
    <property type="molecule type" value="Genomic_DNA"/>
</dbReference>
<dbReference type="AlphaFoldDB" id="A0AA89BMC1"/>
<evidence type="ECO:0000313" key="2">
    <source>
        <dbReference type="Proteomes" id="UP001186944"/>
    </source>
</evidence>
<sequence length="78" mass="8913">MHPLNTSDHTTVSIHIGITSNAVPNTSKYKDHGKAVNMQRTFQKPKWNKCDRNTYRTSVETLLKEEMLNINQDSNGLL</sequence>
<comment type="caution">
    <text evidence="1">The sequence shown here is derived from an EMBL/GenBank/DDBJ whole genome shotgun (WGS) entry which is preliminary data.</text>
</comment>
<gene>
    <name evidence="1" type="ORF">FSP39_013742</name>
</gene>
<accession>A0AA89BMC1</accession>
<evidence type="ECO:0000313" key="1">
    <source>
        <dbReference type="EMBL" id="KAK3088032.1"/>
    </source>
</evidence>
<keyword evidence="2" id="KW-1185">Reference proteome</keyword>